<gene>
    <name evidence="1" type="ORF">ISS99_04275</name>
</gene>
<reference evidence="1" key="1">
    <citation type="submission" date="2020-10" db="EMBL/GenBank/DDBJ databases">
        <title>Phylogeny of dyella-like bacteria.</title>
        <authorList>
            <person name="Fu J."/>
        </authorList>
    </citation>
    <scope>NUCLEOTIDE SEQUENCE</scope>
    <source>
        <strain evidence="1">DHON07</strain>
    </source>
</reference>
<accession>A0ABS2KC32</accession>
<name>A0ABS2KC32_9GAMM</name>
<protein>
    <recommendedName>
        <fullName evidence="3">DUF4935 domain-containing protein</fullName>
    </recommendedName>
</protein>
<evidence type="ECO:0000313" key="2">
    <source>
        <dbReference type="Proteomes" id="UP001430193"/>
    </source>
</evidence>
<organism evidence="1 2">
    <name type="scientific">Dyella mobilis</name>
    <dbReference type="NCBI Taxonomy" id="1849582"/>
    <lineage>
        <taxon>Bacteria</taxon>
        <taxon>Pseudomonadati</taxon>
        <taxon>Pseudomonadota</taxon>
        <taxon>Gammaproteobacteria</taxon>
        <taxon>Lysobacterales</taxon>
        <taxon>Rhodanobacteraceae</taxon>
        <taxon>Dyella</taxon>
    </lineage>
</organism>
<dbReference type="RefSeq" id="WP_204630351.1">
    <property type="nucleotide sequence ID" value="NZ_BSOC01000006.1"/>
</dbReference>
<evidence type="ECO:0008006" key="3">
    <source>
        <dbReference type="Google" id="ProtNLM"/>
    </source>
</evidence>
<dbReference type="EMBL" id="JADIKF010000035">
    <property type="protein sequence ID" value="MBM7128732.1"/>
    <property type="molecule type" value="Genomic_DNA"/>
</dbReference>
<comment type="caution">
    <text evidence="1">The sequence shown here is derived from an EMBL/GenBank/DDBJ whole genome shotgun (WGS) entry which is preliminary data.</text>
</comment>
<proteinExistence type="predicted"/>
<dbReference type="Proteomes" id="UP001430193">
    <property type="component" value="Unassembled WGS sequence"/>
</dbReference>
<sequence>MSLAAGDITDLVGLGAPILCVDTCTILDVMRDITRESIKIHDVKAGLALLASAETRKDLVVLVANQVMAELDVHLTEIEQEAATKLTRFRVQAQRIHDIATEFGASGALQTQHLHGHVVRARAALDRWVAVAKPAPGNDGITARAFARVNAPRTPARKGKDSMKDCVVVETYLEAAQELRTAGLTAPIVFASSNTNEYYVSAGSHLSSDIAADFLAVRMNYAPNFGAAKHNMGL</sequence>
<evidence type="ECO:0000313" key="1">
    <source>
        <dbReference type="EMBL" id="MBM7128732.1"/>
    </source>
</evidence>
<keyword evidence="2" id="KW-1185">Reference proteome</keyword>